<comment type="caution">
    <text evidence="3">The sequence shown here is derived from an EMBL/GenBank/DDBJ whole genome shotgun (WGS) entry which is preliminary data.</text>
</comment>
<dbReference type="AlphaFoldDB" id="A0A4U5WNW1"/>
<proteinExistence type="predicted"/>
<evidence type="ECO:0000313" key="4">
    <source>
        <dbReference type="Proteomes" id="UP000305929"/>
    </source>
</evidence>
<dbReference type="InterPro" id="IPR032312">
    <property type="entry name" value="LacZ_4"/>
</dbReference>
<dbReference type="InterPro" id="IPR036156">
    <property type="entry name" value="Beta-gal/glucu_dom_sf"/>
</dbReference>
<dbReference type="OrthoDB" id="4227848at2"/>
<protein>
    <submittedName>
        <fullName evidence="3">DUF4981 domain-containing protein</fullName>
    </submittedName>
</protein>
<dbReference type="Proteomes" id="UP000305929">
    <property type="component" value="Unassembled WGS sequence"/>
</dbReference>
<name>A0A4U5WNW1_STRLS</name>
<dbReference type="EMBL" id="SZNQ01000001">
    <property type="protein sequence ID" value="TKT03925.1"/>
    <property type="molecule type" value="Genomic_DNA"/>
</dbReference>
<gene>
    <name evidence="3" type="ORF">E4U91_30335</name>
</gene>
<organism evidence="3 4">
    <name type="scientific">Streptomyces lasalocidi</name>
    <name type="common">Streptomyces lasaliensis</name>
    <dbReference type="NCBI Taxonomy" id="324833"/>
    <lineage>
        <taxon>Bacteria</taxon>
        <taxon>Bacillati</taxon>
        <taxon>Actinomycetota</taxon>
        <taxon>Actinomycetes</taxon>
        <taxon>Kitasatosporales</taxon>
        <taxon>Streptomycetaceae</taxon>
        <taxon>Streptomyces</taxon>
    </lineage>
</organism>
<feature type="region of interest" description="Disordered" evidence="1">
    <location>
        <begin position="1"/>
        <end position="110"/>
    </location>
</feature>
<dbReference type="InterPro" id="IPR013783">
    <property type="entry name" value="Ig-like_fold"/>
</dbReference>
<dbReference type="SUPFAM" id="SSF49303">
    <property type="entry name" value="beta-Galactosidase/glucuronidase domain"/>
    <property type="match status" value="1"/>
</dbReference>
<reference evidence="3 4" key="1">
    <citation type="submission" date="2019-04" db="EMBL/GenBank/DDBJ databases">
        <title>Streptomyces lasaliensis sp. nov., an Actinomycete isolated from soil which produces the polyether antibiotic lasalocid.</title>
        <authorList>
            <person name="Erwin G."/>
            <person name="Haber C."/>
        </authorList>
    </citation>
    <scope>NUCLEOTIDE SEQUENCE [LARGE SCALE GENOMIC DNA]</scope>
    <source>
        <strain evidence="3 4">X-537</strain>
    </source>
</reference>
<dbReference type="GO" id="GO:0005975">
    <property type="term" value="P:carbohydrate metabolic process"/>
    <property type="evidence" value="ECO:0007669"/>
    <property type="project" value="UniProtKB-ARBA"/>
</dbReference>
<evidence type="ECO:0000259" key="2">
    <source>
        <dbReference type="Pfam" id="PF16353"/>
    </source>
</evidence>
<evidence type="ECO:0000256" key="1">
    <source>
        <dbReference type="SAM" id="MobiDB-lite"/>
    </source>
</evidence>
<feature type="compositionally biased region" description="Pro residues" evidence="1">
    <location>
        <begin position="11"/>
        <end position="21"/>
    </location>
</feature>
<dbReference type="Gene3D" id="2.60.40.10">
    <property type="entry name" value="Immunoglobulins"/>
    <property type="match status" value="1"/>
</dbReference>
<feature type="compositionally biased region" description="Polar residues" evidence="1">
    <location>
        <begin position="38"/>
        <end position="52"/>
    </location>
</feature>
<feature type="domain" description="Beta-galactosidase" evidence="2">
    <location>
        <begin position="154"/>
        <end position="240"/>
    </location>
</feature>
<evidence type="ECO:0000313" key="3">
    <source>
        <dbReference type="EMBL" id="TKT03925.1"/>
    </source>
</evidence>
<accession>A0A4U5WNW1</accession>
<sequence>MRRGRRAPLSRLPPPRAPRPPHALGGLGGLGDLGGGQVTLSSSCRHGANTTRHLPRPHSLQPEATQATRCTGRRDRAGQRGRATAQQRARRPLGRHHAIRSTPGLQGGFIRESRDHGIVRRVSDGGPAGRAGARLHGGRATAPVRVALFRHEGVVVSNHQHLRGLEWLTGEWELCLADGGTLTAPADLPALAPGETRVVPLPFEVPRDGGEAWLTLRVRTAEDLPRAPRGTEVCTPRVRLRGPTVTEDPSRGWNRRS</sequence>
<feature type="compositionally biased region" description="Gly residues" evidence="1">
    <location>
        <begin position="25"/>
        <end position="37"/>
    </location>
</feature>
<feature type="compositionally biased region" description="Basic residues" evidence="1">
    <location>
        <begin position="88"/>
        <end position="99"/>
    </location>
</feature>
<dbReference type="Pfam" id="PF16353">
    <property type="entry name" value="LacZ_4"/>
    <property type="match status" value="1"/>
</dbReference>
<keyword evidence="4" id="KW-1185">Reference proteome</keyword>